<dbReference type="Pfam" id="PF04082">
    <property type="entry name" value="Fungal_trans"/>
    <property type="match status" value="1"/>
</dbReference>
<dbReference type="GO" id="GO:0000785">
    <property type="term" value="C:chromatin"/>
    <property type="evidence" value="ECO:0007669"/>
    <property type="project" value="TreeGrafter"/>
</dbReference>
<evidence type="ECO:0000256" key="3">
    <source>
        <dbReference type="ARBA" id="ARBA00022737"/>
    </source>
</evidence>
<feature type="domain" description="C2H2-type" evidence="9">
    <location>
        <begin position="5"/>
        <end position="32"/>
    </location>
</feature>
<keyword evidence="11" id="KW-1185">Reference proteome</keyword>
<feature type="region of interest" description="Disordered" evidence="8">
    <location>
        <begin position="55"/>
        <end position="99"/>
    </location>
</feature>
<keyword evidence="2" id="KW-0479">Metal-binding</keyword>
<dbReference type="InterPro" id="IPR007219">
    <property type="entry name" value="XnlR_reg_dom"/>
</dbReference>
<dbReference type="GO" id="GO:0000981">
    <property type="term" value="F:DNA-binding transcription factor activity, RNA polymerase II-specific"/>
    <property type="evidence" value="ECO:0007669"/>
    <property type="project" value="InterPro"/>
</dbReference>
<evidence type="ECO:0000256" key="1">
    <source>
        <dbReference type="ARBA" id="ARBA00004123"/>
    </source>
</evidence>
<feature type="domain" description="C2H2-type" evidence="9">
    <location>
        <begin position="33"/>
        <end position="61"/>
    </location>
</feature>
<feature type="compositionally biased region" description="Pro residues" evidence="8">
    <location>
        <begin position="83"/>
        <end position="92"/>
    </location>
</feature>
<dbReference type="PANTHER" id="PTHR40626">
    <property type="entry name" value="MIP31509P"/>
    <property type="match status" value="1"/>
</dbReference>
<organism evidence="10 11">
    <name type="scientific">Karstenula rhodostoma CBS 690.94</name>
    <dbReference type="NCBI Taxonomy" id="1392251"/>
    <lineage>
        <taxon>Eukaryota</taxon>
        <taxon>Fungi</taxon>
        <taxon>Dikarya</taxon>
        <taxon>Ascomycota</taxon>
        <taxon>Pezizomycotina</taxon>
        <taxon>Dothideomycetes</taxon>
        <taxon>Pleosporomycetidae</taxon>
        <taxon>Pleosporales</taxon>
        <taxon>Massarineae</taxon>
        <taxon>Didymosphaeriaceae</taxon>
        <taxon>Karstenula</taxon>
    </lineage>
</organism>
<name>A0A9P4PHG6_9PLEO</name>
<evidence type="ECO:0000259" key="9">
    <source>
        <dbReference type="PROSITE" id="PS50157"/>
    </source>
</evidence>
<protein>
    <recommendedName>
        <fullName evidence="9">C2H2-type domain-containing protein</fullName>
    </recommendedName>
</protein>
<dbReference type="CDD" id="cd12148">
    <property type="entry name" value="fungal_TF_MHR"/>
    <property type="match status" value="1"/>
</dbReference>
<keyword evidence="5" id="KW-0862">Zinc</keyword>
<dbReference type="InterPro" id="IPR036236">
    <property type="entry name" value="Znf_C2H2_sf"/>
</dbReference>
<dbReference type="Proteomes" id="UP000799764">
    <property type="component" value="Unassembled WGS sequence"/>
</dbReference>
<keyword evidence="6" id="KW-0539">Nucleus</keyword>
<dbReference type="InterPro" id="IPR051059">
    <property type="entry name" value="VerF-like"/>
</dbReference>
<evidence type="ECO:0000256" key="2">
    <source>
        <dbReference type="ARBA" id="ARBA00022723"/>
    </source>
</evidence>
<dbReference type="AlphaFoldDB" id="A0A9P4PHG6"/>
<dbReference type="SMART" id="SM00355">
    <property type="entry name" value="ZnF_C2H2"/>
    <property type="match status" value="2"/>
</dbReference>
<dbReference type="GO" id="GO:0005634">
    <property type="term" value="C:nucleus"/>
    <property type="evidence" value="ECO:0007669"/>
    <property type="project" value="UniProtKB-SubCell"/>
</dbReference>
<comment type="caution">
    <text evidence="10">The sequence shown here is derived from an EMBL/GenBank/DDBJ whole genome shotgun (WGS) entry which is preliminary data.</text>
</comment>
<accession>A0A9P4PHG6</accession>
<dbReference type="InterPro" id="IPR013087">
    <property type="entry name" value="Znf_C2H2_type"/>
</dbReference>
<dbReference type="PANTHER" id="PTHR40626:SF13">
    <property type="entry name" value="RESPIRATION FACTOR 2-RELATED"/>
    <property type="match status" value="1"/>
</dbReference>
<dbReference type="PROSITE" id="PS50157">
    <property type="entry name" value="ZINC_FINGER_C2H2_2"/>
    <property type="match status" value="2"/>
</dbReference>
<feature type="compositionally biased region" description="Basic and acidic residues" evidence="8">
    <location>
        <begin position="55"/>
        <end position="67"/>
    </location>
</feature>
<sequence length="821" mass="92908">MKRTYTCRHCARVFKRSEHCARHERVHTQEKPFACAYCDRKYARKDLVKRHERTLHAEQYRKAHPEEFGSGSRLSEGSESPRTPHPLPPLTPPDEYTLNGEATYTPVVDVHNAGPDLSYAHTAPFRSSSGSSYSDGARPLPQGDEAINFDFIHMNVDFHQAPMPGPRAAFPLHVETDFYQEPPTKRQRIEVDPLLMGTPGNAEMHIVETPISQLGVQYNDAIDPNLEDPHFARSSLPHESPTWDDLEKTDLSAEYLALFDMETEQKNRADTNHQPSPKRVRVHSEPCANLRNLPNLQFSEEIHRRICDDIRMRVIGLGLPETLLPTFMDLQQFFSGYLEGFHRHFPIIHLHSFDPYQIPSPLIMAMCSIGAQYRLRREKAKNLFVLAGTMSSHALHNGLPIVNGNPEPAPLWVMQTRVLLSLSGMFSGMTSIVLRTVENLGIFTIDYRLRKALLKRSSAEGLDWDEWIYRESSKRLLFGMYVVSNLISTTFGVMSGFSHTDDLEFEDLDEESFWNATSAQEWLHLQQITPATSRPRPTVRGILSRILLDKDHVAGGPPEVSVLTMLLLMHGMNIHIEGIRQVIELSPAHLHNALLEPTISTLSACEDILAAARQRKDTSTPWTEAEGPLMFNCQGVVHMAHVRLFLDMSAFNRLMLINDNPDEIAAAAYSFAEAPLQRSDSLTGFMKKSYDRHHVLVKLGHSLLRKTAALSWSLEHAVTDWVGILLVTKWIHTVETSPSSPPDADEEELLRGYRHLLAETDCEYNGDSLASAVAHFRSTMLNDVWVWGVTPRMSLVLQHLACVYEDRHRALKATNPGYGLE</sequence>
<gene>
    <name evidence="10" type="ORF">P171DRAFT_432146</name>
</gene>
<evidence type="ECO:0000256" key="4">
    <source>
        <dbReference type="ARBA" id="ARBA00022771"/>
    </source>
</evidence>
<dbReference type="GO" id="GO:0008270">
    <property type="term" value="F:zinc ion binding"/>
    <property type="evidence" value="ECO:0007669"/>
    <property type="project" value="UniProtKB-KW"/>
</dbReference>
<reference evidence="10" key="1">
    <citation type="journal article" date="2020" name="Stud. Mycol.">
        <title>101 Dothideomycetes genomes: a test case for predicting lifestyles and emergence of pathogens.</title>
        <authorList>
            <person name="Haridas S."/>
            <person name="Albert R."/>
            <person name="Binder M."/>
            <person name="Bloem J."/>
            <person name="Labutti K."/>
            <person name="Salamov A."/>
            <person name="Andreopoulos B."/>
            <person name="Baker S."/>
            <person name="Barry K."/>
            <person name="Bills G."/>
            <person name="Bluhm B."/>
            <person name="Cannon C."/>
            <person name="Castanera R."/>
            <person name="Culley D."/>
            <person name="Daum C."/>
            <person name="Ezra D."/>
            <person name="Gonzalez J."/>
            <person name="Henrissat B."/>
            <person name="Kuo A."/>
            <person name="Liang C."/>
            <person name="Lipzen A."/>
            <person name="Lutzoni F."/>
            <person name="Magnuson J."/>
            <person name="Mondo S."/>
            <person name="Nolan M."/>
            <person name="Ohm R."/>
            <person name="Pangilinan J."/>
            <person name="Park H.-J."/>
            <person name="Ramirez L."/>
            <person name="Alfaro M."/>
            <person name="Sun H."/>
            <person name="Tritt A."/>
            <person name="Yoshinaga Y."/>
            <person name="Zwiers L.-H."/>
            <person name="Turgeon B."/>
            <person name="Goodwin S."/>
            <person name="Spatafora J."/>
            <person name="Crous P."/>
            <person name="Grigoriev I."/>
        </authorList>
    </citation>
    <scope>NUCLEOTIDE SEQUENCE</scope>
    <source>
        <strain evidence="10">CBS 690.94</strain>
    </source>
</reference>
<keyword evidence="3" id="KW-0677">Repeat</keyword>
<evidence type="ECO:0000256" key="5">
    <source>
        <dbReference type="ARBA" id="ARBA00022833"/>
    </source>
</evidence>
<evidence type="ECO:0000256" key="8">
    <source>
        <dbReference type="SAM" id="MobiDB-lite"/>
    </source>
</evidence>
<evidence type="ECO:0000256" key="7">
    <source>
        <dbReference type="PROSITE-ProRule" id="PRU00042"/>
    </source>
</evidence>
<dbReference type="SUPFAM" id="SSF57667">
    <property type="entry name" value="beta-beta-alpha zinc fingers"/>
    <property type="match status" value="1"/>
</dbReference>
<dbReference type="PROSITE" id="PS00028">
    <property type="entry name" value="ZINC_FINGER_C2H2_1"/>
    <property type="match status" value="2"/>
</dbReference>
<comment type="subcellular location">
    <subcellularLocation>
        <location evidence="1">Nucleus</location>
    </subcellularLocation>
</comment>
<dbReference type="OrthoDB" id="10018191at2759"/>
<dbReference type="Gene3D" id="3.30.160.60">
    <property type="entry name" value="Classic Zinc Finger"/>
    <property type="match status" value="2"/>
</dbReference>
<proteinExistence type="predicted"/>
<dbReference type="GO" id="GO:0006351">
    <property type="term" value="P:DNA-templated transcription"/>
    <property type="evidence" value="ECO:0007669"/>
    <property type="project" value="InterPro"/>
</dbReference>
<evidence type="ECO:0000313" key="11">
    <source>
        <dbReference type="Proteomes" id="UP000799764"/>
    </source>
</evidence>
<evidence type="ECO:0000313" key="10">
    <source>
        <dbReference type="EMBL" id="KAF2444062.1"/>
    </source>
</evidence>
<keyword evidence="4 7" id="KW-0863">Zinc-finger</keyword>
<feature type="compositionally biased region" description="Low complexity" evidence="8">
    <location>
        <begin position="68"/>
        <end position="81"/>
    </location>
</feature>
<evidence type="ECO:0000256" key="6">
    <source>
        <dbReference type="ARBA" id="ARBA00023242"/>
    </source>
</evidence>
<dbReference type="EMBL" id="MU001501">
    <property type="protein sequence ID" value="KAF2444062.1"/>
    <property type="molecule type" value="Genomic_DNA"/>
</dbReference>
<dbReference type="GO" id="GO:0000978">
    <property type="term" value="F:RNA polymerase II cis-regulatory region sequence-specific DNA binding"/>
    <property type="evidence" value="ECO:0007669"/>
    <property type="project" value="InterPro"/>
</dbReference>